<evidence type="ECO:0000256" key="1">
    <source>
        <dbReference type="SAM" id="Phobius"/>
    </source>
</evidence>
<evidence type="ECO:0000313" key="3">
    <source>
        <dbReference type="Proteomes" id="UP001610818"/>
    </source>
</evidence>
<keyword evidence="1" id="KW-0472">Membrane</keyword>
<feature type="transmembrane region" description="Helical" evidence="1">
    <location>
        <begin position="75"/>
        <end position="96"/>
    </location>
</feature>
<keyword evidence="1" id="KW-1133">Transmembrane helix</keyword>
<evidence type="ECO:0008006" key="4">
    <source>
        <dbReference type="Google" id="ProtNLM"/>
    </source>
</evidence>
<feature type="transmembrane region" description="Helical" evidence="1">
    <location>
        <begin position="49"/>
        <end position="69"/>
    </location>
</feature>
<protein>
    <recommendedName>
        <fullName evidence="4">Integral membrane protein</fullName>
    </recommendedName>
</protein>
<dbReference type="EMBL" id="JBIRGQ010000004">
    <property type="protein sequence ID" value="MFH8547854.1"/>
    <property type="molecule type" value="Genomic_DNA"/>
</dbReference>
<evidence type="ECO:0000313" key="2">
    <source>
        <dbReference type="EMBL" id="MFH8547854.1"/>
    </source>
</evidence>
<keyword evidence="1" id="KW-0812">Transmembrane</keyword>
<proteinExistence type="predicted"/>
<dbReference type="Proteomes" id="UP001610818">
    <property type="component" value="Unassembled WGS sequence"/>
</dbReference>
<name>A0ABW7QUJ0_9ACTN</name>
<gene>
    <name evidence="2" type="ORF">ACH4F9_22870</name>
</gene>
<keyword evidence="3" id="KW-1185">Reference proteome</keyword>
<feature type="transmembrane region" description="Helical" evidence="1">
    <location>
        <begin position="126"/>
        <end position="143"/>
    </location>
</feature>
<organism evidence="2 3">
    <name type="scientific">Streptomyces longisporoflavus</name>
    <dbReference type="NCBI Taxonomy" id="28044"/>
    <lineage>
        <taxon>Bacteria</taxon>
        <taxon>Bacillati</taxon>
        <taxon>Actinomycetota</taxon>
        <taxon>Actinomycetes</taxon>
        <taxon>Kitasatosporales</taxon>
        <taxon>Streptomycetaceae</taxon>
        <taxon>Streptomyces</taxon>
    </lineage>
</organism>
<accession>A0ABW7QUJ0</accession>
<dbReference type="RefSeq" id="WP_397714186.1">
    <property type="nucleotide sequence ID" value="NZ_JBIRGN010000004.1"/>
</dbReference>
<sequence>MSNQFPPPQNPQAGLPGYPGPAMDPAYGAYGFGPLLPQKMPGGVRAAQVIIWTLSGMCLLGSVIGGALYGPEAAGAVLGSNFLLIPLCVLAFRFHLPGHGKRVASIVLSSVQILVGFGALGRGAGLGGLILVGCSIALVILLSQGSTGAWFKRGRTPVPAQWQGQGYTG</sequence>
<reference evidence="2 3" key="1">
    <citation type="submission" date="2024-10" db="EMBL/GenBank/DDBJ databases">
        <title>The Natural Products Discovery Center: Release of the First 8490 Sequenced Strains for Exploring Actinobacteria Biosynthetic Diversity.</title>
        <authorList>
            <person name="Kalkreuter E."/>
            <person name="Kautsar S.A."/>
            <person name="Yang D."/>
            <person name="Bader C.D."/>
            <person name="Teijaro C.N."/>
            <person name="Fluegel L."/>
            <person name="Davis C.M."/>
            <person name="Simpson J.R."/>
            <person name="Lauterbach L."/>
            <person name="Steele A.D."/>
            <person name="Gui C."/>
            <person name="Meng S."/>
            <person name="Li G."/>
            <person name="Viehrig K."/>
            <person name="Ye F."/>
            <person name="Su P."/>
            <person name="Kiefer A.F."/>
            <person name="Nichols A."/>
            <person name="Cepeda A.J."/>
            <person name="Yan W."/>
            <person name="Fan B."/>
            <person name="Jiang Y."/>
            <person name="Adhikari A."/>
            <person name="Zheng C.-J."/>
            <person name="Schuster L."/>
            <person name="Cowan T.M."/>
            <person name="Smanski M.J."/>
            <person name="Chevrette M.G."/>
            <person name="De Carvalho L.P.S."/>
            <person name="Shen B."/>
        </authorList>
    </citation>
    <scope>NUCLEOTIDE SEQUENCE [LARGE SCALE GENOMIC DNA]</scope>
    <source>
        <strain evidence="2 3">NPDC017990</strain>
    </source>
</reference>
<feature type="transmembrane region" description="Helical" evidence="1">
    <location>
        <begin position="103"/>
        <end position="120"/>
    </location>
</feature>
<comment type="caution">
    <text evidence="2">The sequence shown here is derived from an EMBL/GenBank/DDBJ whole genome shotgun (WGS) entry which is preliminary data.</text>
</comment>